<keyword evidence="2" id="KW-1185">Reference proteome</keyword>
<dbReference type="Proteomes" id="UP000244005">
    <property type="component" value="Unassembled WGS sequence"/>
</dbReference>
<proteinExistence type="predicted"/>
<sequence>MVDKKHYKRARADAYFNEDKRSARALVRSKGDNISTSQWQARKIESIWSSSKFMVTHDFCTTDDTGA</sequence>
<dbReference type="AlphaFoldDB" id="A0A2R6WD48"/>
<accession>A0A2R6WD48</accession>
<dbReference type="Gramene" id="Mp1g29310.1">
    <property type="protein sequence ID" value="Mp1g29310.1.cds"/>
    <property type="gene ID" value="Mp1g29310"/>
</dbReference>
<evidence type="ECO:0000313" key="2">
    <source>
        <dbReference type="Proteomes" id="UP000244005"/>
    </source>
</evidence>
<name>A0A2R6WD48_MARPO</name>
<organism evidence="1 2">
    <name type="scientific">Marchantia polymorpha</name>
    <name type="common">Common liverwort</name>
    <name type="synonym">Marchantia aquatica</name>
    <dbReference type="NCBI Taxonomy" id="3197"/>
    <lineage>
        <taxon>Eukaryota</taxon>
        <taxon>Viridiplantae</taxon>
        <taxon>Streptophyta</taxon>
        <taxon>Embryophyta</taxon>
        <taxon>Marchantiophyta</taxon>
        <taxon>Marchantiopsida</taxon>
        <taxon>Marchantiidae</taxon>
        <taxon>Marchantiales</taxon>
        <taxon>Marchantiaceae</taxon>
        <taxon>Marchantia</taxon>
    </lineage>
</organism>
<evidence type="ECO:0000313" key="1">
    <source>
        <dbReference type="EMBL" id="PTQ31779.1"/>
    </source>
</evidence>
<gene>
    <name evidence="1" type="ORF">MARPO_0107s0046</name>
</gene>
<dbReference type="EMBL" id="KZ772779">
    <property type="protein sequence ID" value="PTQ31779.1"/>
    <property type="molecule type" value="Genomic_DNA"/>
</dbReference>
<protein>
    <submittedName>
        <fullName evidence="1">Uncharacterized protein</fullName>
    </submittedName>
</protein>
<reference evidence="2" key="1">
    <citation type="journal article" date="2017" name="Cell">
        <title>Insights into land plant evolution garnered from the Marchantia polymorpha genome.</title>
        <authorList>
            <person name="Bowman J.L."/>
            <person name="Kohchi T."/>
            <person name="Yamato K.T."/>
            <person name="Jenkins J."/>
            <person name="Shu S."/>
            <person name="Ishizaki K."/>
            <person name="Yamaoka S."/>
            <person name="Nishihama R."/>
            <person name="Nakamura Y."/>
            <person name="Berger F."/>
            <person name="Adam C."/>
            <person name="Aki S.S."/>
            <person name="Althoff F."/>
            <person name="Araki T."/>
            <person name="Arteaga-Vazquez M.A."/>
            <person name="Balasubrmanian S."/>
            <person name="Barry K."/>
            <person name="Bauer D."/>
            <person name="Boehm C.R."/>
            <person name="Briginshaw L."/>
            <person name="Caballero-Perez J."/>
            <person name="Catarino B."/>
            <person name="Chen F."/>
            <person name="Chiyoda S."/>
            <person name="Chovatia M."/>
            <person name="Davies K.M."/>
            <person name="Delmans M."/>
            <person name="Demura T."/>
            <person name="Dierschke T."/>
            <person name="Dolan L."/>
            <person name="Dorantes-Acosta A.E."/>
            <person name="Eklund D.M."/>
            <person name="Florent S.N."/>
            <person name="Flores-Sandoval E."/>
            <person name="Fujiyama A."/>
            <person name="Fukuzawa H."/>
            <person name="Galik B."/>
            <person name="Grimanelli D."/>
            <person name="Grimwood J."/>
            <person name="Grossniklaus U."/>
            <person name="Hamada T."/>
            <person name="Haseloff J."/>
            <person name="Hetherington A.J."/>
            <person name="Higo A."/>
            <person name="Hirakawa Y."/>
            <person name="Hundley H.N."/>
            <person name="Ikeda Y."/>
            <person name="Inoue K."/>
            <person name="Inoue S.I."/>
            <person name="Ishida S."/>
            <person name="Jia Q."/>
            <person name="Kakita M."/>
            <person name="Kanazawa T."/>
            <person name="Kawai Y."/>
            <person name="Kawashima T."/>
            <person name="Kennedy M."/>
            <person name="Kinose K."/>
            <person name="Kinoshita T."/>
            <person name="Kohara Y."/>
            <person name="Koide E."/>
            <person name="Komatsu K."/>
            <person name="Kopischke S."/>
            <person name="Kubo M."/>
            <person name="Kyozuka J."/>
            <person name="Lagercrantz U."/>
            <person name="Lin S.S."/>
            <person name="Lindquist E."/>
            <person name="Lipzen A.M."/>
            <person name="Lu C.W."/>
            <person name="De Luna E."/>
            <person name="Martienssen R.A."/>
            <person name="Minamino N."/>
            <person name="Mizutani M."/>
            <person name="Mizutani M."/>
            <person name="Mochizuki N."/>
            <person name="Monte I."/>
            <person name="Mosher R."/>
            <person name="Nagasaki H."/>
            <person name="Nakagami H."/>
            <person name="Naramoto S."/>
            <person name="Nishitani K."/>
            <person name="Ohtani M."/>
            <person name="Okamoto T."/>
            <person name="Okumura M."/>
            <person name="Phillips J."/>
            <person name="Pollak B."/>
            <person name="Reinders A."/>
            <person name="Rovekamp M."/>
            <person name="Sano R."/>
            <person name="Sawa S."/>
            <person name="Schmid M.W."/>
            <person name="Shirakawa M."/>
            <person name="Solano R."/>
            <person name="Spunde A."/>
            <person name="Suetsugu N."/>
            <person name="Sugano S."/>
            <person name="Sugiyama A."/>
            <person name="Sun R."/>
            <person name="Suzuki Y."/>
            <person name="Takenaka M."/>
            <person name="Takezawa D."/>
            <person name="Tomogane H."/>
            <person name="Tsuzuki M."/>
            <person name="Ueda T."/>
            <person name="Umeda M."/>
            <person name="Ward J.M."/>
            <person name="Watanabe Y."/>
            <person name="Yazaki K."/>
            <person name="Yokoyama R."/>
            <person name="Yoshitake Y."/>
            <person name="Yotsui I."/>
            <person name="Zachgo S."/>
            <person name="Schmutz J."/>
        </authorList>
    </citation>
    <scope>NUCLEOTIDE SEQUENCE [LARGE SCALE GENOMIC DNA]</scope>
    <source>
        <strain evidence="2">Tak-1</strain>
    </source>
</reference>